<dbReference type="PRINTS" id="PR00412">
    <property type="entry name" value="EPOXHYDRLASE"/>
</dbReference>
<accession>A0A7X6DJJ7</accession>
<evidence type="ECO:0000313" key="2">
    <source>
        <dbReference type="EMBL" id="NKE68367.1"/>
    </source>
</evidence>
<dbReference type="Gene3D" id="3.40.50.1820">
    <property type="entry name" value="alpha/beta hydrolase"/>
    <property type="match status" value="1"/>
</dbReference>
<feature type="domain" description="AB hydrolase-1" evidence="1">
    <location>
        <begin position="50"/>
        <end position="165"/>
    </location>
</feature>
<dbReference type="EMBL" id="VTOX01000010">
    <property type="protein sequence ID" value="NKE68367.1"/>
    <property type="molecule type" value="Genomic_DNA"/>
</dbReference>
<evidence type="ECO:0000313" key="3">
    <source>
        <dbReference type="Proteomes" id="UP000521868"/>
    </source>
</evidence>
<sequence>MAASRSTAPPPMTQPADLPDAAALLARADECRTPCGDGAMVWRLWGSGRPLVLLHGGSGSWNHWLRNIEPLAATGRRLFVPDLPGFGDSACPASGNDADAVVEPVLDGLRALLGTAPVDVLAFSFGSLVAALAAAAHPQRIARLVIAGAPVKPLVPPPFKLRPWLHVQDEAQRRAIHRHNLAALMLARPESVTEQTVDLHAQNLLRDRMRERRLSRTDAMARALERLECPLDVIYGREDALYRGRWGEVEAQLRALTRLRSLHFVDGAGHWVQYEEPAAFHAAVAQALG</sequence>
<dbReference type="InterPro" id="IPR000073">
    <property type="entry name" value="AB_hydrolase_1"/>
</dbReference>
<dbReference type="SUPFAM" id="SSF53474">
    <property type="entry name" value="alpha/beta-Hydrolases"/>
    <property type="match status" value="1"/>
</dbReference>
<dbReference type="GO" id="GO:0016787">
    <property type="term" value="F:hydrolase activity"/>
    <property type="evidence" value="ECO:0007669"/>
    <property type="project" value="UniProtKB-KW"/>
</dbReference>
<proteinExistence type="predicted"/>
<keyword evidence="2" id="KW-0378">Hydrolase</keyword>
<comment type="caution">
    <text evidence="2">The sequence shown here is derived from an EMBL/GenBank/DDBJ whole genome shotgun (WGS) entry which is preliminary data.</text>
</comment>
<dbReference type="PANTHER" id="PTHR43689">
    <property type="entry name" value="HYDROLASE"/>
    <property type="match status" value="1"/>
</dbReference>
<dbReference type="PANTHER" id="PTHR43689:SF8">
    <property type="entry name" value="ALPHA_BETA-HYDROLASES SUPERFAMILY PROTEIN"/>
    <property type="match status" value="1"/>
</dbReference>
<name>A0A7X6DJJ7_9BURK</name>
<evidence type="ECO:0000259" key="1">
    <source>
        <dbReference type="Pfam" id="PF00561"/>
    </source>
</evidence>
<protein>
    <submittedName>
        <fullName evidence="2">Alpha/beta fold hydrolase</fullName>
    </submittedName>
</protein>
<dbReference type="Proteomes" id="UP000521868">
    <property type="component" value="Unassembled WGS sequence"/>
</dbReference>
<keyword evidence="3" id="KW-1185">Reference proteome</keyword>
<dbReference type="InterPro" id="IPR029058">
    <property type="entry name" value="AB_hydrolase_fold"/>
</dbReference>
<dbReference type="Pfam" id="PF00561">
    <property type="entry name" value="Abhydrolase_1"/>
    <property type="match status" value="1"/>
</dbReference>
<dbReference type="InterPro" id="IPR000639">
    <property type="entry name" value="Epox_hydrolase-like"/>
</dbReference>
<reference evidence="2 3" key="1">
    <citation type="journal article" date="2020" name="Nature">
        <title>Bacterial chemolithoautotrophy via manganese oxidation.</title>
        <authorList>
            <person name="Yu H."/>
            <person name="Leadbetter J.R."/>
        </authorList>
    </citation>
    <scope>NUCLEOTIDE SEQUENCE [LARGE SCALE GENOMIC DNA]</scope>
    <source>
        <strain evidence="2 3">RBP-1</strain>
    </source>
</reference>
<organism evidence="2 3">
    <name type="scientific">Ramlibacter lithotrophicus</name>
    <dbReference type="NCBI Taxonomy" id="2606681"/>
    <lineage>
        <taxon>Bacteria</taxon>
        <taxon>Pseudomonadati</taxon>
        <taxon>Pseudomonadota</taxon>
        <taxon>Betaproteobacteria</taxon>
        <taxon>Burkholderiales</taxon>
        <taxon>Comamonadaceae</taxon>
        <taxon>Ramlibacter</taxon>
    </lineage>
</organism>
<gene>
    <name evidence="2" type="ORF">RAMLITH_21345</name>
</gene>
<dbReference type="PRINTS" id="PR00111">
    <property type="entry name" value="ABHYDROLASE"/>
</dbReference>
<dbReference type="AlphaFoldDB" id="A0A7X6DJJ7"/>